<dbReference type="GO" id="GO:0016020">
    <property type="term" value="C:membrane"/>
    <property type="evidence" value="ECO:0007669"/>
    <property type="project" value="UniProtKB-SubCell"/>
</dbReference>
<evidence type="ECO:0000256" key="2">
    <source>
        <dbReference type="ARBA" id="ARBA00022692"/>
    </source>
</evidence>
<name>E3LR13_CAERE</name>
<dbReference type="OrthoDB" id="5849943at2759"/>
<accession>E3LR13</accession>
<dbReference type="Proteomes" id="UP000008281">
    <property type="component" value="Unassembled WGS sequence"/>
</dbReference>
<evidence type="ECO:0000256" key="4">
    <source>
        <dbReference type="ARBA" id="ARBA00023136"/>
    </source>
</evidence>
<dbReference type="InterPro" id="IPR000344">
    <property type="entry name" value="7TM_GPCR_serpentine_rcpt_Sra"/>
</dbReference>
<organism evidence="8">
    <name type="scientific">Caenorhabditis remanei</name>
    <name type="common">Caenorhabditis vulgaris</name>
    <dbReference type="NCBI Taxonomy" id="31234"/>
    <lineage>
        <taxon>Eukaryota</taxon>
        <taxon>Metazoa</taxon>
        <taxon>Ecdysozoa</taxon>
        <taxon>Nematoda</taxon>
        <taxon>Chromadorea</taxon>
        <taxon>Rhabditida</taxon>
        <taxon>Rhabditina</taxon>
        <taxon>Rhabditomorpha</taxon>
        <taxon>Rhabditoidea</taxon>
        <taxon>Rhabditidae</taxon>
        <taxon>Peloderinae</taxon>
        <taxon>Caenorhabditis</taxon>
    </lineage>
</organism>
<dbReference type="HOGENOM" id="CLU_070413_0_0_1"/>
<keyword evidence="2 6" id="KW-0812">Transmembrane</keyword>
<dbReference type="eggNOG" id="ENOG502TGN7">
    <property type="taxonomic scope" value="Eukaryota"/>
</dbReference>
<dbReference type="PANTHER" id="PTHR31582:SF2">
    <property type="entry name" value="G-PROTEIN COUPLED RECEPTORS FAMILY 1 PROFILE DOMAIN-CONTAINING PROTEIN-RELATED"/>
    <property type="match status" value="1"/>
</dbReference>
<protein>
    <submittedName>
        <fullName evidence="7">CRE-SRA-27 protein</fullName>
    </submittedName>
</protein>
<feature type="transmembrane region" description="Helical" evidence="6">
    <location>
        <begin position="28"/>
        <end position="48"/>
    </location>
</feature>
<feature type="transmembrane region" description="Helical" evidence="6">
    <location>
        <begin position="216"/>
        <end position="236"/>
    </location>
</feature>
<keyword evidence="3 6" id="KW-1133">Transmembrane helix</keyword>
<evidence type="ECO:0000313" key="7">
    <source>
        <dbReference type="EMBL" id="EFP07796.1"/>
    </source>
</evidence>
<reference evidence="7" key="1">
    <citation type="submission" date="2007-07" db="EMBL/GenBank/DDBJ databases">
        <title>PCAP assembly of the Caenorhabditis remanei genome.</title>
        <authorList>
            <consortium name="The Caenorhabditis remanei Sequencing Consortium"/>
            <person name="Wilson R.K."/>
        </authorList>
    </citation>
    <scope>NUCLEOTIDE SEQUENCE [LARGE SCALE GENOMIC DNA]</scope>
    <source>
        <strain evidence="7">PB4641</strain>
    </source>
</reference>
<dbReference type="PRINTS" id="PR00697">
    <property type="entry name" value="TMPROTEINSRA"/>
</dbReference>
<keyword evidence="4 6" id="KW-0472">Membrane</keyword>
<dbReference type="InParanoid" id="E3LR13"/>
<proteinExistence type="inferred from homology"/>
<comment type="subcellular location">
    <subcellularLocation>
        <location evidence="1">Membrane</location>
        <topology evidence="1">Multi-pass membrane protein</topology>
    </subcellularLocation>
</comment>
<dbReference type="Pfam" id="PF02117">
    <property type="entry name" value="7TM_GPCR_Sra"/>
    <property type="match status" value="1"/>
</dbReference>
<sequence length="358" mass="40828">MYTNQTAEELDLMRCTSEGIFKAQNSNWTKFVCILVFFLIFLTFFLSFKAAKMLKNRNIYSHGSQILLLSTLLNANLNQAVFLEIKVNVSSLSSVKVKYFQIRQLIHILINSKDPCKIEFRSSECFYDQSVYAFSNILSTALVSALTCDRFIAFLFSHIYPMHSKIVSIFLLFLSMFFTLLIHLHTYGGVSRAGYVPSCQYPPQLSLDAFDIVNSINFWFILVNCALTVVILLLNFNRDKKVKKSVFDTKIKYNSFENLLTTKAICSITFTQFAFLSFSTGAVTIISSIEAGISEEVFHIVAQSLTGLVYANVSIPVIILLKTKQCIEQRRISIDKMTTSTNHADYYMTSLRASWEKF</sequence>
<evidence type="ECO:0000256" key="6">
    <source>
        <dbReference type="SAM" id="Phobius"/>
    </source>
</evidence>
<feature type="transmembrane region" description="Helical" evidence="6">
    <location>
        <begin position="300"/>
        <end position="321"/>
    </location>
</feature>
<dbReference type="FunCoup" id="E3LR13">
    <property type="interactions" value="2"/>
</dbReference>
<evidence type="ECO:0000256" key="5">
    <source>
        <dbReference type="ARBA" id="ARBA00037994"/>
    </source>
</evidence>
<dbReference type="GO" id="GO:0007606">
    <property type="term" value="P:sensory perception of chemical stimulus"/>
    <property type="evidence" value="ECO:0007669"/>
    <property type="project" value="InterPro"/>
</dbReference>
<evidence type="ECO:0000256" key="3">
    <source>
        <dbReference type="ARBA" id="ARBA00022989"/>
    </source>
</evidence>
<keyword evidence="8" id="KW-1185">Reference proteome</keyword>
<feature type="transmembrane region" description="Helical" evidence="6">
    <location>
        <begin position="166"/>
        <end position="185"/>
    </location>
</feature>
<feature type="transmembrane region" description="Helical" evidence="6">
    <location>
        <begin position="273"/>
        <end position="294"/>
    </location>
</feature>
<dbReference type="OMA" id="MRCTSEG"/>
<dbReference type="EMBL" id="DS268413">
    <property type="protein sequence ID" value="EFP07796.1"/>
    <property type="molecule type" value="Genomic_DNA"/>
</dbReference>
<dbReference type="AlphaFoldDB" id="E3LR13"/>
<dbReference type="GO" id="GO:0004930">
    <property type="term" value="F:G protein-coupled receptor activity"/>
    <property type="evidence" value="ECO:0007669"/>
    <property type="project" value="InterPro"/>
</dbReference>
<gene>
    <name evidence="7" type="primary">Cre-sra-27</name>
    <name evidence="7" type="ORF">CRE_26522</name>
</gene>
<comment type="similarity">
    <text evidence="5">Belongs to the nematode receptor-like protein sra family.</text>
</comment>
<dbReference type="PANTHER" id="PTHR31582">
    <property type="entry name" value="SERPENTINE RECEPTOR, CLASS A (ALPHA)-RELATED-RELATED"/>
    <property type="match status" value="1"/>
</dbReference>
<evidence type="ECO:0000313" key="8">
    <source>
        <dbReference type="Proteomes" id="UP000008281"/>
    </source>
</evidence>
<evidence type="ECO:0000256" key="1">
    <source>
        <dbReference type="ARBA" id="ARBA00004141"/>
    </source>
</evidence>